<dbReference type="GO" id="GO:0006310">
    <property type="term" value="P:DNA recombination"/>
    <property type="evidence" value="ECO:0007669"/>
    <property type="project" value="UniProtKB-KW"/>
</dbReference>
<dbReference type="EC" id="5.6.2.3" evidence="1"/>
<keyword evidence="6" id="KW-1185">Reference proteome</keyword>
<dbReference type="Gene3D" id="3.40.50.300">
    <property type="entry name" value="P-loop containing nucleotide triphosphate hydrolases"/>
    <property type="match status" value="1"/>
</dbReference>
<evidence type="ECO:0000313" key="6">
    <source>
        <dbReference type="Proteomes" id="UP000478052"/>
    </source>
</evidence>
<organism evidence="5 6">
    <name type="scientific">Aphis craccivora</name>
    <name type="common">Cowpea aphid</name>
    <dbReference type="NCBI Taxonomy" id="307492"/>
    <lineage>
        <taxon>Eukaryota</taxon>
        <taxon>Metazoa</taxon>
        <taxon>Ecdysozoa</taxon>
        <taxon>Arthropoda</taxon>
        <taxon>Hexapoda</taxon>
        <taxon>Insecta</taxon>
        <taxon>Pterygota</taxon>
        <taxon>Neoptera</taxon>
        <taxon>Paraneoptera</taxon>
        <taxon>Hemiptera</taxon>
        <taxon>Sternorrhyncha</taxon>
        <taxon>Aphidomorpha</taxon>
        <taxon>Aphidoidea</taxon>
        <taxon>Aphididae</taxon>
        <taxon>Aphidini</taxon>
        <taxon>Aphis</taxon>
        <taxon>Aphis</taxon>
    </lineage>
</organism>
<feature type="domain" description="DNA helicase Pif1-like DEAD-box helicase" evidence="3">
    <location>
        <begin position="694"/>
        <end position="793"/>
    </location>
</feature>
<evidence type="ECO:0000259" key="3">
    <source>
        <dbReference type="Pfam" id="PF05970"/>
    </source>
</evidence>
<dbReference type="SUPFAM" id="SSF52540">
    <property type="entry name" value="P-loop containing nucleoside triphosphate hydrolases"/>
    <property type="match status" value="1"/>
</dbReference>
<dbReference type="AlphaFoldDB" id="A0A6G0W117"/>
<evidence type="ECO:0000313" key="5">
    <source>
        <dbReference type="EMBL" id="KAF0717841.1"/>
    </source>
</evidence>
<keyword evidence="1" id="KW-0547">Nucleotide-binding</keyword>
<dbReference type="GO" id="GO:0043139">
    <property type="term" value="F:5'-3' DNA helicase activity"/>
    <property type="evidence" value="ECO:0007669"/>
    <property type="project" value="UniProtKB-EC"/>
</dbReference>
<accession>A0A6G0W117</accession>
<comment type="similarity">
    <text evidence="1">Belongs to the helicase family.</text>
</comment>
<evidence type="ECO:0000259" key="4">
    <source>
        <dbReference type="Pfam" id="PF14214"/>
    </source>
</evidence>
<dbReference type="EMBL" id="VUJU01009758">
    <property type="protein sequence ID" value="KAF0717841.1"/>
    <property type="molecule type" value="Genomic_DNA"/>
</dbReference>
<dbReference type="GO" id="GO:0005524">
    <property type="term" value="F:ATP binding"/>
    <property type="evidence" value="ECO:0007669"/>
    <property type="project" value="UniProtKB-KW"/>
</dbReference>
<evidence type="ECO:0000256" key="2">
    <source>
        <dbReference type="SAM" id="MobiDB-lite"/>
    </source>
</evidence>
<keyword evidence="1" id="KW-0227">DNA damage</keyword>
<protein>
    <recommendedName>
        <fullName evidence="1">ATP-dependent DNA helicase</fullName>
        <ecNumber evidence="1">5.6.2.3</ecNumber>
    </recommendedName>
</protein>
<reference evidence="5 6" key="1">
    <citation type="submission" date="2019-08" db="EMBL/GenBank/DDBJ databases">
        <title>Whole genome of Aphis craccivora.</title>
        <authorList>
            <person name="Voronova N.V."/>
            <person name="Shulinski R.S."/>
            <person name="Bandarenka Y.V."/>
            <person name="Zhorov D.G."/>
            <person name="Warner D."/>
        </authorList>
    </citation>
    <scope>NUCLEOTIDE SEQUENCE [LARGE SCALE GENOMIC DNA]</scope>
    <source>
        <strain evidence="5">180601</strain>
        <tissue evidence="5">Whole Body</tissue>
    </source>
</reference>
<dbReference type="GO" id="GO:0006281">
    <property type="term" value="P:DNA repair"/>
    <property type="evidence" value="ECO:0007669"/>
    <property type="project" value="UniProtKB-KW"/>
</dbReference>
<dbReference type="PANTHER" id="PTHR47642">
    <property type="entry name" value="ATP-DEPENDENT DNA HELICASE"/>
    <property type="match status" value="1"/>
</dbReference>
<feature type="non-terminal residue" evidence="5">
    <location>
        <position position="1"/>
    </location>
</feature>
<keyword evidence="1" id="KW-0233">DNA recombination</keyword>
<dbReference type="OrthoDB" id="6618346at2759"/>
<feature type="compositionally biased region" description="Acidic residues" evidence="2">
    <location>
        <begin position="13"/>
        <end position="23"/>
    </location>
</feature>
<dbReference type="GO" id="GO:0000723">
    <property type="term" value="P:telomere maintenance"/>
    <property type="evidence" value="ECO:0007669"/>
    <property type="project" value="InterPro"/>
</dbReference>
<feature type="region of interest" description="Disordered" evidence="2">
    <location>
        <begin position="1"/>
        <end position="29"/>
    </location>
</feature>
<feature type="region of interest" description="Disordered" evidence="2">
    <location>
        <begin position="507"/>
        <end position="533"/>
    </location>
</feature>
<dbReference type="Pfam" id="PF05970">
    <property type="entry name" value="PIF1"/>
    <property type="match status" value="1"/>
</dbReference>
<dbReference type="InterPro" id="IPR027417">
    <property type="entry name" value="P-loop_NTPase"/>
</dbReference>
<dbReference type="PANTHER" id="PTHR47642:SF5">
    <property type="entry name" value="ATP-DEPENDENT DNA HELICASE"/>
    <property type="match status" value="1"/>
</dbReference>
<comment type="caution">
    <text evidence="5">The sequence shown here is derived from an EMBL/GenBank/DDBJ whole genome shotgun (WGS) entry which is preliminary data.</text>
</comment>
<dbReference type="GO" id="GO:0016787">
    <property type="term" value="F:hydrolase activity"/>
    <property type="evidence" value="ECO:0007669"/>
    <property type="project" value="UniProtKB-KW"/>
</dbReference>
<keyword evidence="1" id="KW-0347">Helicase</keyword>
<dbReference type="InterPro" id="IPR025476">
    <property type="entry name" value="Helitron_helicase-like"/>
</dbReference>
<comment type="catalytic activity">
    <reaction evidence="1">
        <text>ATP + H2O = ADP + phosphate + H(+)</text>
        <dbReference type="Rhea" id="RHEA:13065"/>
        <dbReference type="ChEBI" id="CHEBI:15377"/>
        <dbReference type="ChEBI" id="CHEBI:15378"/>
        <dbReference type="ChEBI" id="CHEBI:30616"/>
        <dbReference type="ChEBI" id="CHEBI:43474"/>
        <dbReference type="ChEBI" id="CHEBI:456216"/>
        <dbReference type="EC" id="5.6.2.3"/>
    </reaction>
</comment>
<feature type="domain" description="Helitron helicase-like" evidence="4">
    <location>
        <begin position="139"/>
        <end position="246"/>
    </location>
</feature>
<gene>
    <name evidence="5" type="ORF">FWK35_00027365</name>
</gene>
<feature type="compositionally biased region" description="Basic and acidic residues" evidence="2">
    <location>
        <begin position="1"/>
        <end position="12"/>
    </location>
</feature>
<sequence length="794" mass="91119">ETTKSLENSSDHESEETDDEDTNIEPINPGSIYTMIENYDFVSFAPGEGMKPLSILIDDHAEEKAFPDLFGGHPRTNKSPLKNYSKVVRSELLNVDRRFASDSSNLFFKCKVLVQKLIASNVQIVLRKNKKGNTIANDVANPAVLNKMIDNDQGYRMLHNVQNSPSYLAAMRKNVFAMVYQEGQPTLFLIFSPSESTWTDLLKILFRALFKLIKSKNIIFKEHSVKHFFYRVEYQHRGGPHVHMLLWLDNAPVFNPAKPETFGACVTLINKYITCMVDEGSPAHKYLHKNTHSHTHTCYRTDKDKQMKKCRFNISYPPMNETCILTPLTEDISNLITRKIRILKYEKLLQYLRDFKVSDSSSDPSLEDILQKLSIKDVNEYKSILRTVIRRPTVFLKRTIKQRMVSGFNEELFPLWQSNMNCILYNVHIGRLFLCYVIEYIGKSQRGISKLMRDIVENLKSSTDLSVKEQLKKIASTFFRESGNFSTGSSVHLLSHPDKRTRMLKPMANLAPISPRKKKPANNSSDSDTDIEPDTTYPIDFTLIGKPNKENIMLFLPWRDVKTDLLDINCKQVYETNIDQIKKLYQQFNKVGGTQLDDNEIQIEGEQGRNNNQLVDDEDWVADDVLINDVGDYVENTNTSNVDSPYDDGHPAMKVFVTGPAGAGKSMFVCALAQSVTRIANLRPDIDDMLLPPFANVKLLIIDEISMVGIKTLGYIDQRLRSILRINKPFWDINVKVFGDFFQLTPVLATPLYDSFEEILSKFPSDVEMLSIKSIWETFKFYELTEIMRQNDDK</sequence>
<keyword evidence="1" id="KW-0378">Hydrolase</keyword>
<keyword evidence="1" id="KW-0067">ATP-binding</keyword>
<dbReference type="InterPro" id="IPR051055">
    <property type="entry name" value="PIF1_helicase"/>
</dbReference>
<evidence type="ECO:0000256" key="1">
    <source>
        <dbReference type="RuleBase" id="RU363044"/>
    </source>
</evidence>
<dbReference type="Proteomes" id="UP000478052">
    <property type="component" value="Unassembled WGS sequence"/>
</dbReference>
<proteinExistence type="inferred from homology"/>
<dbReference type="InterPro" id="IPR010285">
    <property type="entry name" value="DNA_helicase_pif1-like_DEAD"/>
</dbReference>
<keyword evidence="1" id="KW-0234">DNA repair</keyword>
<comment type="cofactor">
    <cofactor evidence="1">
        <name>Mg(2+)</name>
        <dbReference type="ChEBI" id="CHEBI:18420"/>
    </cofactor>
</comment>
<dbReference type="Pfam" id="PF14214">
    <property type="entry name" value="Helitron_like_N"/>
    <property type="match status" value="1"/>
</dbReference>
<name>A0A6G0W117_APHCR</name>